<evidence type="ECO:0000259" key="8">
    <source>
        <dbReference type="Pfam" id="PF14683"/>
    </source>
</evidence>
<evidence type="ECO:0000313" key="11">
    <source>
        <dbReference type="Proteomes" id="UP000652761"/>
    </source>
</evidence>
<keyword evidence="6" id="KW-0732">Signal</keyword>
<dbReference type="Gene3D" id="2.60.120.260">
    <property type="entry name" value="Galactose-binding domain-like"/>
    <property type="match status" value="1"/>
</dbReference>
<dbReference type="CDD" id="cd10316">
    <property type="entry name" value="RGL4_M"/>
    <property type="match status" value="1"/>
</dbReference>
<keyword evidence="7" id="KW-0456">Lyase</keyword>
<dbReference type="GO" id="GO:0005576">
    <property type="term" value="C:extracellular region"/>
    <property type="evidence" value="ECO:0007669"/>
    <property type="project" value="UniProtKB-SubCell"/>
</dbReference>
<evidence type="ECO:0000259" key="9">
    <source>
        <dbReference type="Pfam" id="PF14686"/>
    </source>
</evidence>
<dbReference type="InterPro" id="IPR029413">
    <property type="entry name" value="RG-lyase_II"/>
</dbReference>
<dbReference type="Pfam" id="PF06045">
    <property type="entry name" value="Rhamnogal_lyase"/>
    <property type="match status" value="2"/>
</dbReference>
<evidence type="ECO:0000256" key="4">
    <source>
        <dbReference type="ARBA" id="ARBA00012437"/>
    </source>
</evidence>
<accession>A0A843UK87</accession>
<dbReference type="Proteomes" id="UP000652761">
    <property type="component" value="Unassembled WGS sequence"/>
</dbReference>
<dbReference type="InterPro" id="IPR014718">
    <property type="entry name" value="GH-type_carb-bd"/>
</dbReference>
<dbReference type="InterPro" id="IPR008979">
    <property type="entry name" value="Galactose-bd-like_sf"/>
</dbReference>
<dbReference type="InterPro" id="IPR011013">
    <property type="entry name" value="Gal_mutarotase_sf_dom"/>
</dbReference>
<dbReference type="Pfam" id="PF14686">
    <property type="entry name" value="fn3_3"/>
    <property type="match status" value="1"/>
</dbReference>
<dbReference type="SUPFAM" id="SSF49452">
    <property type="entry name" value="Starch-binding domain-like"/>
    <property type="match status" value="1"/>
</dbReference>
<name>A0A843UK87_COLES</name>
<dbReference type="Gene3D" id="2.70.98.10">
    <property type="match status" value="1"/>
</dbReference>
<dbReference type="SUPFAM" id="SSF74650">
    <property type="entry name" value="Galactose mutarotase-like"/>
    <property type="match status" value="1"/>
</dbReference>
<gene>
    <name evidence="10" type="ORF">Taro_015205</name>
</gene>
<evidence type="ECO:0000256" key="2">
    <source>
        <dbReference type="ARBA" id="ARBA00004613"/>
    </source>
</evidence>
<reference evidence="10" key="1">
    <citation type="submission" date="2017-07" db="EMBL/GenBank/DDBJ databases">
        <title>Taro Niue Genome Assembly and Annotation.</title>
        <authorList>
            <person name="Atibalentja N."/>
            <person name="Keating K."/>
            <person name="Fields C.J."/>
        </authorList>
    </citation>
    <scope>NUCLEOTIDE SEQUENCE</scope>
    <source>
        <strain evidence="10">Niue_2</strain>
        <tissue evidence="10">Leaf</tissue>
    </source>
</reference>
<evidence type="ECO:0000256" key="6">
    <source>
        <dbReference type="ARBA" id="ARBA00022729"/>
    </source>
</evidence>
<dbReference type="InterPro" id="IPR051850">
    <property type="entry name" value="Polysacch_Lyase_4"/>
</dbReference>
<evidence type="ECO:0000256" key="5">
    <source>
        <dbReference type="ARBA" id="ARBA00022525"/>
    </source>
</evidence>
<comment type="caution">
    <text evidence="10">The sequence shown here is derived from an EMBL/GenBank/DDBJ whole genome shotgun (WGS) entry which is preliminary data.</text>
</comment>
<feature type="domain" description="Rhamnogalacturonan lyase" evidence="8">
    <location>
        <begin position="425"/>
        <end position="615"/>
    </location>
</feature>
<dbReference type="OrthoDB" id="2130367at2759"/>
<dbReference type="Pfam" id="PF14683">
    <property type="entry name" value="CBM-like"/>
    <property type="match status" value="1"/>
</dbReference>
<proteinExistence type="inferred from homology"/>
<evidence type="ECO:0000256" key="3">
    <source>
        <dbReference type="ARBA" id="ARBA00010418"/>
    </source>
</evidence>
<feature type="domain" description="Rhamnogalacturonan lyase" evidence="9">
    <location>
        <begin position="339"/>
        <end position="411"/>
    </location>
</feature>
<dbReference type="Gene3D" id="2.60.40.1120">
    <property type="entry name" value="Carboxypeptidase-like, regulatory domain"/>
    <property type="match status" value="1"/>
</dbReference>
<evidence type="ECO:0000313" key="10">
    <source>
        <dbReference type="EMBL" id="MQL82727.1"/>
    </source>
</evidence>
<comment type="subcellular location">
    <subcellularLocation>
        <location evidence="2">Secreted</location>
    </subcellularLocation>
</comment>
<dbReference type="FunFam" id="2.60.40.1120:FF:000033">
    <property type="entry name" value="Rhamnogalacturonate lyase B"/>
    <property type="match status" value="1"/>
</dbReference>
<evidence type="ECO:0000256" key="1">
    <source>
        <dbReference type="ARBA" id="ARBA00001324"/>
    </source>
</evidence>
<dbReference type="GO" id="GO:0005975">
    <property type="term" value="P:carbohydrate metabolic process"/>
    <property type="evidence" value="ECO:0007669"/>
    <property type="project" value="InterPro"/>
</dbReference>
<organism evidence="10 11">
    <name type="scientific">Colocasia esculenta</name>
    <name type="common">Wild taro</name>
    <name type="synonym">Arum esculentum</name>
    <dbReference type="NCBI Taxonomy" id="4460"/>
    <lineage>
        <taxon>Eukaryota</taxon>
        <taxon>Viridiplantae</taxon>
        <taxon>Streptophyta</taxon>
        <taxon>Embryophyta</taxon>
        <taxon>Tracheophyta</taxon>
        <taxon>Spermatophyta</taxon>
        <taxon>Magnoliopsida</taxon>
        <taxon>Liliopsida</taxon>
        <taxon>Araceae</taxon>
        <taxon>Aroideae</taxon>
        <taxon>Colocasieae</taxon>
        <taxon>Colocasia</taxon>
    </lineage>
</organism>
<dbReference type="SUPFAM" id="SSF49785">
    <property type="entry name" value="Galactose-binding domain-like"/>
    <property type="match status" value="1"/>
</dbReference>
<keyword evidence="11" id="KW-1185">Reference proteome</keyword>
<dbReference type="PANTHER" id="PTHR32018">
    <property type="entry name" value="RHAMNOGALACTURONATE LYASE FAMILY PROTEIN"/>
    <property type="match status" value="1"/>
</dbReference>
<dbReference type="PANTHER" id="PTHR32018:SF1">
    <property type="entry name" value="RHAMNOGALACTURONAN ENDOLYASE"/>
    <property type="match status" value="1"/>
</dbReference>
<comment type="similarity">
    <text evidence="3">Belongs to the polysaccharide lyase 4 family.</text>
</comment>
<dbReference type="EMBL" id="NMUH01000651">
    <property type="protein sequence ID" value="MQL82727.1"/>
    <property type="molecule type" value="Genomic_DNA"/>
</dbReference>
<dbReference type="CDD" id="cd10317">
    <property type="entry name" value="RGL4_C"/>
    <property type="match status" value="1"/>
</dbReference>
<dbReference type="GO" id="GO:0030246">
    <property type="term" value="F:carbohydrate binding"/>
    <property type="evidence" value="ECO:0007669"/>
    <property type="project" value="InterPro"/>
</dbReference>
<dbReference type="InterPro" id="IPR013784">
    <property type="entry name" value="Carb-bd-like_fold"/>
</dbReference>
<protein>
    <recommendedName>
        <fullName evidence="4">rhamnogalacturonan endolyase</fullName>
        <ecNumber evidence="4">4.2.2.23</ecNumber>
    </recommendedName>
</protein>
<comment type="catalytic activity">
    <reaction evidence="1">
        <text>Endotype eliminative cleavage of L-alpha-rhamnopyranosyl-(1-&gt;4)-alpha-D-galactopyranosyluronic acid bonds of rhamnogalacturonan I domains in ramified hairy regions of pectin leaving L-rhamnopyranose at the reducing end and 4-deoxy-4,5-unsaturated D-galactopyranosyluronic acid at the non-reducing end.</text>
        <dbReference type="EC" id="4.2.2.23"/>
    </reaction>
</comment>
<dbReference type="GO" id="GO:0102210">
    <property type="term" value="F:rhamnogalacturonan endolyase activity"/>
    <property type="evidence" value="ECO:0007669"/>
    <property type="project" value="UniProtKB-EC"/>
</dbReference>
<dbReference type="AlphaFoldDB" id="A0A843UK87"/>
<keyword evidence="5" id="KW-0964">Secreted</keyword>
<dbReference type="InterPro" id="IPR010325">
    <property type="entry name" value="Rhamnogal_lyase"/>
</dbReference>
<dbReference type="CDD" id="cd10320">
    <property type="entry name" value="RGL4_N"/>
    <property type="match status" value="1"/>
</dbReference>
<dbReference type="EC" id="4.2.2.23" evidence="4"/>
<dbReference type="InterPro" id="IPR029411">
    <property type="entry name" value="RG-lyase_III"/>
</dbReference>
<evidence type="ECO:0000256" key="7">
    <source>
        <dbReference type="ARBA" id="ARBA00023239"/>
    </source>
</evidence>
<sequence length="648" mass="73837">MPPIGVNLTLQDRYVVVDNSILQVTLSKPEGMITGIWYNGVDNLMEILNKETDRGIQGTQFKVIMESEEQVELSFARTWDSSLSGSNIVPLSIDRRFVMLRGCSGFYIYAILEHFEQWPAFSMAEARAVFKLRKDKFHYMAMEDNRKRIMPMPDDRSPPRGKQLAYPEAVQLINPINPALKGEVDDKYQYSCNNEDNKVHGWICSDPPVGFWQITPSNEFRTGGPVKQDLTSHVGPICLAMFISTHYAGVDLEVKLKSGEQWKKVFGPVFIYLNSTYEEGDPRNILWEDAKLQMKIEQGSWPYSFPASEDFFRADRRGFVSGKLLVRDREKGDVEITAESAYVGLALPGQAGSWQRESKGYQFWTRTGPDGSFSIENICIGEYGLNAWVPGYIGDYLYDKTITITAGCNIDLGDLVYEPPRDGPTVWEMGIPDRSAREFYVPDPNPLYINKLYVNHPDRFRQYGLWERYTELYPKDDLVYTVGVSDYAKDWFYAHVNRKKEDNTYAATTWQIKFTLKQDQLAGGRLYKLRIALAAAKDSDLQVRINDAKASPPHFSTGTIGGDNSIARHGIAGLYWLFDVDVQNSWLVEGENIIFLTQARSTGPFQGVMYDYIRLEETQASDPRKKDANEYPLQPSIVFVALCRHEAT</sequence>